<dbReference type="GO" id="GO:0016881">
    <property type="term" value="F:acid-amino acid ligase activity"/>
    <property type="evidence" value="ECO:0007669"/>
    <property type="project" value="InterPro"/>
</dbReference>
<dbReference type="PATRIC" id="fig|1618666.3.peg.412"/>
<dbReference type="Pfam" id="PF02875">
    <property type="entry name" value="Mur_ligase_C"/>
    <property type="match status" value="1"/>
</dbReference>
<dbReference type="AlphaFoldDB" id="A0A0G1UXR3"/>
<dbReference type="EMBL" id="LCPO01000013">
    <property type="protein sequence ID" value="KKU98856.1"/>
    <property type="molecule type" value="Genomic_DNA"/>
</dbReference>
<name>A0A0G1UXR3_9BACT</name>
<evidence type="ECO:0000313" key="2">
    <source>
        <dbReference type="EMBL" id="KKU98856.1"/>
    </source>
</evidence>
<dbReference type="Gene3D" id="3.90.190.20">
    <property type="entry name" value="Mur ligase, C-terminal domain"/>
    <property type="match status" value="1"/>
</dbReference>
<dbReference type="SUPFAM" id="SSF53244">
    <property type="entry name" value="MurD-like peptide ligases, peptide-binding domain"/>
    <property type="match status" value="1"/>
</dbReference>
<gene>
    <name evidence="2" type="ORF">UY32_C0013G0053</name>
</gene>
<accession>A0A0G1UXR3</accession>
<organism evidence="2 3">
    <name type="scientific">Candidatus Jorgensenbacteria bacterium GW2011_GWC1_48_8</name>
    <dbReference type="NCBI Taxonomy" id="1618666"/>
    <lineage>
        <taxon>Bacteria</taxon>
        <taxon>Candidatus Joergenseniibacteriota</taxon>
    </lineage>
</organism>
<dbReference type="PANTHER" id="PTHR23135">
    <property type="entry name" value="MUR LIGASE FAMILY MEMBER"/>
    <property type="match status" value="1"/>
</dbReference>
<evidence type="ECO:0000259" key="1">
    <source>
        <dbReference type="Pfam" id="PF02875"/>
    </source>
</evidence>
<dbReference type="PANTHER" id="PTHR23135:SF4">
    <property type="entry name" value="UDP-N-ACETYLMURAMOYL-L-ALANYL-D-GLUTAMATE--2,6-DIAMINOPIMELATE LIGASE MURE HOMOLOG, CHLOROPLASTIC"/>
    <property type="match status" value="1"/>
</dbReference>
<proteinExistence type="predicted"/>
<evidence type="ECO:0000313" key="3">
    <source>
        <dbReference type="Proteomes" id="UP000034600"/>
    </source>
</evidence>
<sequence length="212" mass="23604">LVRKIKEKKPDWLTASFVLEDVAAAAETAEVLGVDAEKIIEGLNNFRGLRGRLDFIQKKPFAVVVDYAHTPDSLRAVYVALRRQVPKVKGHKLICVLGSAGGGRDKWKRPELGRIAGDYCDKVILTGEDPYDENPEEIMKAIEAGIPAAKAKNVSKISDRREALRAAVRNAKRGDLVVSTGMGSQEWFYGPRGAKIPWDERKIIEEILKNKR</sequence>
<dbReference type="InterPro" id="IPR004101">
    <property type="entry name" value="Mur_ligase_C"/>
</dbReference>
<dbReference type="Proteomes" id="UP000034600">
    <property type="component" value="Unassembled WGS sequence"/>
</dbReference>
<reference evidence="2 3" key="1">
    <citation type="journal article" date="2015" name="Nature">
        <title>rRNA introns, odd ribosomes, and small enigmatic genomes across a large radiation of phyla.</title>
        <authorList>
            <person name="Brown C.T."/>
            <person name="Hug L.A."/>
            <person name="Thomas B.C."/>
            <person name="Sharon I."/>
            <person name="Castelle C.J."/>
            <person name="Singh A."/>
            <person name="Wilkins M.J."/>
            <person name="Williams K.H."/>
            <person name="Banfield J.F."/>
        </authorList>
    </citation>
    <scope>NUCLEOTIDE SEQUENCE [LARGE SCALE GENOMIC DNA]</scope>
</reference>
<feature type="domain" description="Mur ligase C-terminal" evidence="1">
    <location>
        <begin position="51"/>
        <end position="182"/>
    </location>
</feature>
<dbReference type="InterPro" id="IPR036615">
    <property type="entry name" value="Mur_ligase_C_dom_sf"/>
</dbReference>
<comment type="caution">
    <text evidence="2">The sequence shown here is derived from an EMBL/GenBank/DDBJ whole genome shotgun (WGS) entry which is preliminary data.</text>
</comment>
<protein>
    <recommendedName>
        <fullName evidence="1">Mur ligase C-terminal domain-containing protein</fullName>
    </recommendedName>
</protein>
<feature type="non-terminal residue" evidence="2">
    <location>
        <position position="1"/>
    </location>
</feature>